<protein>
    <recommendedName>
        <fullName evidence="4">Bacterial Pleckstrin homology domain-containing protein</fullName>
    </recommendedName>
</protein>
<feature type="transmembrane region" description="Helical" evidence="1">
    <location>
        <begin position="33"/>
        <end position="55"/>
    </location>
</feature>
<dbReference type="RefSeq" id="WP_243467208.1">
    <property type="nucleotide sequence ID" value="NZ_BAVR01000010.1"/>
</dbReference>
<proteinExistence type="predicted"/>
<sequence>MISTFYVLFKAQKYDGNIYDENGKLRKGAWKQLVIPGFISVVTLIFISVVMYFSIQPTRVSFLEEGIQIHGMYGDVYTWESIESASLKDELPTIEIRTNGSSLGSKLKGYFKTKELGAVKLFVNTKNPPYIYLETDRGMIIFNMNDKDETQEIFSRILRKIEYQF</sequence>
<evidence type="ECO:0000313" key="3">
    <source>
        <dbReference type="Proteomes" id="UP000019109"/>
    </source>
</evidence>
<organism evidence="2 3">
    <name type="scientific">Acetivibrio straminisolvens JCM 21531</name>
    <dbReference type="NCBI Taxonomy" id="1294263"/>
    <lineage>
        <taxon>Bacteria</taxon>
        <taxon>Bacillati</taxon>
        <taxon>Bacillota</taxon>
        <taxon>Clostridia</taxon>
        <taxon>Eubacteriales</taxon>
        <taxon>Oscillospiraceae</taxon>
        <taxon>Acetivibrio</taxon>
    </lineage>
</organism>
<comment type="caution">
    <text evidence="2">The sequence shown here is derived from an EMBL/GenBank/DDBJ whole genome shotgun (WGS) entry which is preliminary data.</text>
</comment>
<name>W4V3W3_9FIRM</name>
<reference evidence="2" key="1">
    <citation type="journal article" date="2014" name="Genome Announc.">
        <title>Draft Genome Sequence of Clostridium straminisolvens Strain JCM 21531T, Isolated from a Cellulose-Degrading Bacterial Community.</title>
        <authorList>
            <person name="Yuki M."/>
            <person name="Oshima K."/>
            <person name="Suda W."/>
            <person name="Sakamoto M."/>
            <person name="Kitamura K."/>
            <person name="Iida T."/>
            <person name="Hattori M."/>
            <person name="Ohkuma M."/>
        </authorList>
    </citation>
    <scope>NUCLEOTIDE SEQUENCE [LARGE SCALE GENOMIC DNA]</scope>
    <source>
        <strain evidence="2">JCM 21531</strain>
    </source>
</reference>
<dbReference type="Proteomes" id="UP000019109">
    <property type="component" value="Unassembled WGS sequence"/>
</dbReference>
<gene>
    <name evidence="2" type="ORF">JCM21531_1238</name>
</gene>
<accession>W4V3W3</accession>
<keyword evidence="1" id="KW-0472">Membrane</keyword>
<evidence type="ECO:0000256" key="1">
    <source>
        <dbReference type="SAM" id="Phobius"/>
    </source>
</evidence>
<dbReference type="AlphaFoldDB" id="W4V3W3"/>
<dbReference type="EMBL" id="BAVR01000010">
    <property type="protein sequence ID" value="GAE87837.1"/>
    <property type="molecule type" value="Genomic_DNA"/>
</dbReference>
<evidence type="ECO:0000313" key="2">
    <source>
        <dbReference type="EMBL" id="GAE87837.1"/>
    </source>
</evidence>
<evidence type="ECO:0008006" key="4">
    <source>
        <dbReference type="Google" id="ProtNLM"/>
    </source>
</evidence>
<keyword evidence="3" id="KW-1185">Reference proteome</keyword>
<keyword evidence="1" id="KW-1133">Transmembrane helix</keyword>
<keyword evidence="1" id="KW-0812">Transmembrane</keyword>
<dbReference type="STRING" id="1294263.JCM21531_1238"/>